<dbReference type="EMBL" id="UXUI01001424">
    <property type="protein sequence ID" value="VDD85441.1"/>
    <property type="molecule type" value="Genomic_DNA"/>
</dbReference>
<reference evidence="3" key="1">
    <citation type="submission" date="2017-02" db="UniProtKB">
        <authorList>
            <consortium name="WormBaseParasite"/>
        </authorList>
    </citation>
    <scope>IDENTIFICATION</scope>
</reference>
<dbReference type="AlphaFoldDB" id="A0A0N4UU19"/>
<name>A0A0N4UU19_ENTVE</name>
<sequence length="209" mass="23178">MWNENMTKFRAKFLSSVSAELASALALTLLTISGSAHADRVQGFDRFKFGMTVDEIRTVGPGCQSMLWKSPNSISAWCKGIRTPSGGPEFFLDANSKRLNGIRIDIAGPATEGDARDLLSTLNKKYIKSYNLSESDIPAYFSDRRSDVIPIGAWQDYGVVLFAYRYGPARQYVGIYAMYYSDSAAERIKQRLAPLIRERSGGGIDASKY</sequence>
<dbReference type="WBParaSite" id="EVEC_0000086001-mRNA-1">
    <property type="protein sequence ID" value="EVEC_0000086001-mRNA-1"/>
    <property type="gene ID" value="EVEC_0000086001"/>
</dbReference>
<evidence type="ECO:0000313" key="3">
    <source>
        <dbReference type="WBParaSite" id="EVEC_0000086001-mRNA-1"/>
    </source>
</evidence>
<reference evidence="1 2" key="2">
    <citation type="submission" date="2018-10" db="EMBL/GenBank/DDBJ databases">
        <authorList>
            <consortium name="Pathogen Informatics"/>
        </authorList>
    </citation>
    <scope>NUCLEOTIDE SEQUENCE [LARGE SCALE GENOMIC DNA]</scope>
</reference>
<proteinExistence type="predicted"/>
<evidence type="ECO:0000313" key="1">
    <source>
        <dbReference type="EMBL" id="VDD85441.1"/>
    </source>
</evidence>
<gene>
    <name evidence="1" type="ORF">EVEC_LOCUS584</name>
</gene>
<evidence type="ECO:0000313" key="2">
    <source>
        <dbReference type="Proteomes" id="UP000274131"/>
    </source>
</evidence>
<keyword evidence="2" id="KW-1185">Reference proteome</keyword>
<accession>A0A0N4UU19</accession>
<organism evidence="3">
    <name type="scientific">Enterobius vermicularis</name>
    <name type="common">Human pinworm</name>
    <dbReference type="NCBI Taxonomy" id="51028"/>
    <lineage>
        <taxon>Eukaryota</taxon>
        <taxon>Metazoa</taxon>
        <taxon>Ecdysozoa</taxon>
        <taxon>Nematoda</taxon>
        <taxon>Chromadorea</taxon>
        <taxon>Rhabditida</taxon>
        <taxon>Spirurina</taxon>
        <taxon>Oxyuridomorpha</taxon>
        <taxon>Oxyuroidea</taxon>
        <taxon>Oxyuridae</taxon>
        <taxon>Enterobius</taxon>
    </lineage>
</organism>
<protein>
    <submittedName>
        <fullName evidence="3">Transcriptional regulator</fullName>
    </submittedName>
</protein>
<dbReference type="Proteomes" id="UP000274131">
    <property type="component" value="Unassembled WGS sequence"/>
</dbReference>